<dbReference type="PROSITE" id="PS51294">
    <property type="entry name" value="HTH_MYB"/>
    <property type="match status" value="3"/>
</dbReference>
<feature type="domain" description="HTH myb-type" evidence="9">
    <location>
        <begin position="70"/>
        <end position="116"/>
    </location>
</feature>
<reference evidence="10" key="1">
    <citation type="submission" date="2015-07" db="EMBL/GenBank/DDBJ databases">
        <title>Transcriptome Assembly of Anthurium amnicola.</title>
        <authorList>
            <person name="Suzuki J."/>
        </authorList>
    </citation>
    <scope>NUCLEOTIDE SEQUENCE</scope>
</reference>
<evidence type="ECO:0000259" key="9">
    <source>
        <dbReference type="PROSITE" id="PS51294"/>
    </source>
</evidence>
<gene>
    <name evidence="10" type="primary">MYB3R-1_22</name>
    <name evidence="10" type="ORF">g.102418</name>
</gene>
<dbReference type="InterPro" id="IPR001005">
    <property type="entry name" value="SANT/Myb"/>
</dbReference>
<proteinExistence type="predicted"/>
<dbReference type="AlphaFoldDB" id="A0A1D1YAV4"/>
<dbReference type="InterPro" id="IPR050560">
    <property type="entry name" value="MYB_TF"/>
</dbReference>
<evidence type="ECO:0000256" key="3">
    <source>
        <dbReference type="ARBA" id="ARBA00023015"/>
    </source>
</evidence>
<accession>A0A1D1YAV4</accession>
<sequence length="366" mass="40461">MIVEGRCVEALEWTEAVERMKDDDSDVDAEVEESSVDANSPVSDGSCQTTVTKASPLPGRTRGPARRSTKGGWTAEEDEILTRVVTEFGGKGWKKIAEFFQGRTDIQCFHRWQKVLNPELVKGTWTKEEDEQIIELVNKYGTKKWSAIAREMSGRIGKQCRERWHNHLNPAIKKGAWTTEEEVTLIRAHQMHGNKWAEISKLLPGRSDNSIKNHWNCYVKKKLDSYSGLLGQQPGIVALSLNDNEIEAEKPKGFETSNASMVLDQKLSSTVVFKTPSADGNPRMSKEDSNCCETVEKPVTLDDSRCSDVEAHGSAKPLAAGSCDATPNSNMLLDQNLSSAVAVKTPSAVGNPRMSKEDSNCCETVE</sequence>
<evidence type="ECO:0000256" key="7">
    <source>
        <dbReference type="SAM" id="MobiDB-lite"/>
    </source>
</evidence>
<dbReference type="GO" id="GO:0000978">
    <property type="term" value="F:RNA polymerase II cis-regulatory region sequence-specific DNA binding"/>
    <property type="evidence" value="ECO:0007669"/>
    <property type="project" value="TreeGrafter"/>
</dbReference>
<feature type="region of interest" description="Disordered" evidence="7">
    <location>
        <begin position="19"/>
        <end position="74"/>
    </location>
</feature>
<dbReference type="InterPro" id="IPR009057">
    <property type="entry name" value="Homeodomain-like_sf"/>
</dbReference>
<feature type="domain" description="Myb-like" evidence="8">
    <location>
        <begin position="65"/>
        <end position="116"/>
    </location>
</feature>
<keyword evidence="5" id="KW-0804">Transcription</keyword>
<dbReference type="GO" id="GO:0005634">
    <property type="term" value="C:nucleus"/>
    <property type="evidence" value="ECO:0007669"/>
    <property type="project" value="UniProtKB-SubCell"/>
</dbReference>
<organism evidence="10">
    <name type="scientific">Anthurium amnicola</name>
    <dbReference type="NCBI Taxonomy" id="1678845"/>
    <lineage>
        <taxon>Eukaryota</taxon>
        <taxon>Viridiplantae</taxon>
        <taxon>Streptophyta</taxon>
        <taxon>Embryophyta</taxon>
        <taxon>Tracheophyta</taxon>
        <taxon>Spermatophyta</taxon>
        <taxon>Magnoliopsida</taxon>
        <taxon>Liliopsida</taxon>
        <taxon>Araceae</taxon>
        <taxon>Pothoideae</taxon>
        <taxon>Potheae</taxon>
        <taxon>Anthurium</taxon>
    </lineage>
</organism>
<dbReference type="CDD" id="cd00167">
    <property type="entry name" value="SANT"/>
    <property type="match status" value="3"/>
</dbReference>
<evidence type="ECO:0000256" key="1">
    <source>
        <dbReference type="ARBA" id="ARBA00004123"/>
    </source>
</evidence>
<feature type="compositionally biased region" description="Acidic residues" evidence="7">
    <location>
        <begin position="23"/>
        <end position="35"/>
    </location>
</feature>
<keyword evidence="6" id="KW-0539">Nucleus</keyword>
<evidence type="ECO:0000313" key="10">
    <source>
        <dbReference type="EMBL" id="JAT51770.1"/>
    </source>
</evidence>
<protein>
    <submittedName>
        <fullName evidence="10">Myb-related protein 3R-1</fullName>
    </submittedName>
</protein>
<evidence type="ECO:0000256" key="5">
    <source>
        <dbReference type="ARBA" id="ARBA00023163"/>
    </source>
</evidence>
<evidence type="ECO:0000256" key="4">
    <source>
        <dbReference type="ARBA" id="ARBA00023125"/>
    </source>
</evidence>
<keyword evidence="2" id="KW-0677">Repeat</keyword>
<evidence type="ECO:0000259" key="8">
    <source>
        <dbReference type="PROSITE" id="PS50090"/>
    </source>
</evidence>
<feature type="compositionally biased region" description="Polar residues" evidence="7">
    <location>
        <begin position="40"/>
        <end position="53"/>
    </location>
</feature>
<evidence type="ECO:0000256" key="2">
    <source>
        <dbReference type="ARBA" id="ARBA00022737"/>
    </source>
</evidence>
<dbReference type="InterPro" id="IPR017930">
    <property type="entry name" value="Myb_dom"/>
</dbReference>
<dbReference type="FunFam" id="1.10.10.60:FF:000016">
    <property type="entry name" value="Transcriptional activator Myb isoform A"/>
    <property type="match status" value="1"/>
</dbReference>
<dbReference type="EMBL" id="GDJX01016166">
    <property type="protein sequence ID" value="JAT51770.1"/>
    <property type="molecule type" value="Transcribed_RNA"/>
</dbReference>
<keyword evidence="3" id="KW-0805">Transcription regulation</keyword>
<evidence type="ECO:0000256" key="6">
    <source>
        <dbReference type="ARBA" id="ARBA00023242"/>
    </source>
</evidence>
<dbReference type="Gene3D" id="1.10.10.60">
    <property type="entry name" value="Homeodomain-like"/>
    <property type="match status" value="3"/>
</dbReference>
<dbReference type="GO" id="GO:0000981">
    <property type="term" value="F:DNA-binding transcription factor activity, RNA polymerase II-specific"/>
    <property type="evidence" value="ECO:0007669"/>
    <property type="project" value="TreeGrafter"/>
</dbReference>
<name>A0A1D1YAV4_9ARAE</name>
<feature type="domain" description="HTH myb-type" evidence="9">
    <location>
        <begin position="173"/>
        <end position="223"/>
    </location>
</feature>
<dbReference type="FunFam" id="1.10.10.60:FF:000010">
    <property type="entry name" value="Transcriptional activator Myb isoform A"/>
    <property type="match status" value="1"/>
</dbReference>
<comment type="subcellular location">
    <subcellularLocation>
        <location evidence="1">Nucleus</location>
    </subcellularLocation>
</comment>
<feature type="domain" description="HTH myb-type" evidence="9">
    <location>
        <begin position="117"/>
        <end position="172"/>
    </location>
</feature>
<feature type="domain" description="Myb-like" evidence="8">
    <location>
        <begin position="117"/>
        <end position="168"/>
    </location>
</feature>
<dbReference type="PROSITE" id="PS50090">
    <property type="entry name" value="MYB_LIKE"/>
    <property type="match status" value="3"/>
</dbReference>
<feature type="region of interest" description="Disordered" evidence="7">
    <location>
        <begin position="346"/>
        <end position="366"/>
    </location>
</feature>
<feature type="domain" description="Myb-like" evidence="8">
    <location>
        <begin position="169"/>
        <end position="219"/>
    </location>
</feature>
<dbReference type="PANTHER" id="PTHR45614:SF232">
    <property type="entry name" value="TRANSCRIPTION FACTOR MYB3R-2"/>
    <property type="match status" value="1"/>
</dbReference>
<feature type="non-terminal residue" evidence="10">
    <location>
        <position position="366"/>
    </location>
</feature>
<dbReference type="Pfam" id="PF00249">
    <property type="entry name" value="Myb_DNA-binding"/>
    <property type="match status" value="3"/>
</dbReference>
<dbReference type="SMART" id="SM00717">
    <property type="entry name" value="SANT"/>
    <property type="match status" value="3"/>
</dbReference>
<dbReference type="PANTHER" id="PTHR45614">
    <property type="entry name" value="MYB PROTEIN-RELATED"/>
    <property type="match status" value="1"/>
</dbReference>
<dbReference type="SUPFAM" id="SSF46689">
    <property type="entry name" value="Homeodomain-like"/>
    <property type="match status" value="2"/>
</dbReference>
<keyword evidence="4" id="KW-0238">DNA-binding</keyword>